<dbReference type="GO" id="GO:0008233">
    <property type="term" value="F:peptidase activity"/>
    <property type="evidence" value="ECO:0007669"/>
    <property type="project" value="InterPro"/>
</dbReference>
<evidence type="ECO:0000313" key="3">
    <source>
        <dbReference type="EMBL" id="CEI63710.1"/>
    </source>
</evidence>
<dbReference type="GO" id="GO:0006508">
    <property type="term" value="P:proteolysis"/>
    <property type="evidence" value="ECO:0007669"/>
    <property type="project" value="InterPro"/>
</dbReference>
<sequence>MISATLLSLVLPAALATSICQQSATNFTQLSNQTQPLDPNTPTNGTGSVNGTFPEDDTPWVPSCKLPRSYAWLSVGHGFMSDCVPSTGTIQGFMIFVDFSDAEATEDSPQENYDFLVPDANKWFQESSYGQLALNITADTSKFYRMPHSAESYNWDAGLSNQQQYAYVEDALDAYMNNGENPPPAKTDILYIVTSRNNPWFGRSLASSFGAFTRDNTFVSNRAITFGVDPYVWGFKALNHEAGHSMCLPDLYPLDSNLAVGEYVGGWDVMGNIGGMASDFFAWDKWRLGWLQDEDVDCILEHGTTRHTLTPVATQGGGTKAIVVATNKTSALVAEARVAKGLDEKICAPGVLLYTIDTSLSTGLGPIRVLDATPGSDSCGSEISGWEPLNDATLTMSGVKSYKVPGWGITVTLVDEKDNEFAVEVEYSKNL</sequence>
<keyword evidence="2" id="KW-0732">Signal</keyword>
<feature type="region of interest" description="Disordered" evidence="1">
    <location>
        <begin position="31"/>
        <end position="54"/>
    </location>
</feature>
<dbReference type="OrthoDB" id="3941110at2759"/>
<dbReference type="InterPro" id="IPR008757">
    <property type="entry name" value="Peptidase_M6-like_domain"/>
</dbReference>
<protein>
    <recommendedName>
        <fullName evidence="5">Peptidase M6-like domain-containing protein</fullName>
    </recommendedName>
</protein>
<keyword evidence="4" id="KW-1185">Reference proteome</keyword>
<organism evidence="3 4">
    <name type="scientific">Fusarium venenatum</name>
    <dbReference type="NCBI Taxonomy" id="56646"/>
    <lineage>
        <taxon>Eukaryota</taxon>
        <taxon>Fungi</taxon>
        <taxon>Dikarya</taxon>
        <taxon>Ascomycota</taxon>
        <taxon>Pezizomycotina</taxon>
        <taxon>Sordariomycetes</taxon>
        <taxon>Hypocreomycetidae</taxon>
        <taxon>Hypocreales</taxon>
        <taxon>Nectriaceae</taxon>
        <taxon>Fusarium</taxon>
    </lineage>
</organism>
<dbReference type="Proteomes" id="UP000245910">
    <property type="component" value="Chromosome I"/>
</dbReference>
<feature type="signal peptide" evidence="2">
    <location>
        <begin position="1"/>
        <end position="16"/>
    </location>
</feature>
<feature type="compositionally biased region" description="Polar residues" evidence="1">
    <location>
        <begin position="31"/>
        <end position="51"/>
    </location>
</feature>
<feature type="chain" id="PRO_5014688657" description="Peptidase M6-like domain-containing protein" evidence="2">
    <location>
        <begin position="17"/>
        <end position="431"/>
    </location>
</feature>
<name>A0A2L2TRV1_9HYPO</name>
<dbReference type="PANTHER" id="PTHR41775">
    <property type="entry name" value="SECRETED PROTEIN-RELATED"/>
    <property type="match status" value="1"/>
</dbReference>
<evidence type="ECO:0000256" key="2">
    <source>
        <dbReference type="SAM" id="SignalP"/>
    </source>
</evidence>
<evidence type="ECO:0008006" key="5">
    <source>
        <dbReference type="Google" id="ProtNLM"/>
    </source>
</evidence>
<dbReference type="EMBL" id="LN649229">
    <property type="protein sequence ID" value="CEI63710.1"/>
    <property type="molecule type" value="Genomic_DNA"/>
</dbReference>
<evidence type="ECO:0000256" key="1">
    <source>
        <dbReference type="SAM" id="MobiDB-lite"/>
    </source>
</evidence>
<accession>A0A2L2TRV1</accession>
<dbReference type="PANTHER" id="PTHR41775:SF1">
    <property type="entry name" value="PEPTIDASE M6-LIKE DOMAIN-CONTAINING PROTEIN"/>
    <property type="match status" value="1"/>
</dbReference>
<reference evidence="4" key="1">
    <citation type="submission" date="2014-10" db="EMBL/GenBank/DDBJ databases">
        <authorList>
            <person name="King R."/>
        </authorList>
    </citation>
    <scope>NUCLEOTIDE SEQUENCE [LARGE SCALE GENOMIC DNA]</scope>
    <source>
        <strain evidence="4">A3/5</strain>
    </source>
</reference>
<dbReference type="AlphaFoldDB" id="A0A2L2TRV1"/>
<dbReference type="NCBIfam" id="TIGR03296">
    <property type="entry name" value="M6dom_TIGR03296"/>
    <property type="match status" value="1"/>
</dbReference>
<evidence type="ECO:0000313" key="4">
    <source>
        <dbReference type="Proteomes" id="UP000245910"/>
    </source>
</evidence>
<proteinExistence type="predicted"/>